<evidence type="ECO:0000256" key="7">
    <source>
        <dbReference type="ARBA" id="ARBA00022964"/>
    </source>
</evidence>
<dbReference type="PANTHER" id="PTHR10869:SF244">
    <property type="entry name" value="PROLYL 4-HYDROXYLASE SUBUNIT ALPHA-2"/>
    <property type="match status" value="1"/>
</dbReference>
<dbReference type="AlphaFoldDB" id="A0A423T689"/>
<keyword evidence="8" id="KW-1133">Transmembrane helix</keyword>
<name>A0A423T689_PENVA</name>
<evidence type="ECO:0000256" key="4">
    <source>
        <dbReference type="ARBA" id="ARBA00022692"/>
    </source>
</evidence>
<dbReference type="InterPro" id="IPR003582">
    <property type="entry name" value="ShKT_dom"/>
</dbReference>
<evidence type="ECO:0000256" key="9">
    <source>
        <dbReference type="ARBA" id="ARBA00023002"/>
    </source>
</evidence>
<dbReference type="GO" id="GO:0005783">
    <property type="term" value="C:endoplasmic reticulum"/>
    <property type="evidence" value="ECO:0007669"/>
    <property type="project" value="TreeGrafter"/>
</dbReference>
<feature type="chain" id="PRO_5019314497" evidence="13">
    <location>
        <begin position="26"/>
        <end position="492"/>
    </location>
</feature>
<evidence type="ECO:0000259" key="14">
    <source>
        <dbReference type="PROSITE" id="PS51471"/>
    </source>
</evidence>
<proteinExistence type="predicted"/>
<accession>A0A423T689</accession>
<feature type="domain" description="ShKT" evidence="15">
    <location>
        <begin position="124"/>
        <end position="156"/>
    </location>
</feature>
<evidence type="ECO:0000256" key="13">
    <source>
        <dbReference type="SAM" id="SignalP"/>
    </source>
</evidence>
<protein>
    <submittedName>
        <fullName evidence="16">Putative prolyl 4-hydroxylase subunit alpha-2 isoform X3</fullName>
    </submittedName>
</protein>
<evidence type="ECO:0000256" key="6">
    <source>
        <dbReference type="ARBA" id="ARBA00022896"/>
    </source>
</evidence>
<dbReference type="Gene3D" id="2.60.120.620">
    <property type="entry name" value="q2cbj1_9rhob like domain"/>
    <property type="match status" value="1"/>
</dbReference>
<evidence type="ECO:0000256" key="12">
    <source>
        <dbReference type="PROSITE-ProRule" id="PRU01005"/>
    </source>
</evidence>
<comment type="cofactor">
    <cofactor evidence="1">
        <name>L-ascorbate</name>
        <dbReference type="ChEBI" id="CHEBI:38290"/>
    </cofactor>
</comment>
<evidence type="ECO:0000256" key="3">
    <source>
        <dbReference type="ARBA" id="ARBA00004308"/>
    </source>
</evidence>
<reference evidence="16 17" key="1">
    <citation type="submission" date="2018-04" db="EMBL/GenBank/DDBJ databases">
        <authorList>
            <person name="Zhang X."/>
            <person name="Yuan J."/>
            <person name="Li F."/>
            <person name="Xiang J."/>
        </authorList>
    </citation>
    <scope>NUCLEOTIDE SEQUENCE [LARGE SCALE GENOMIC DNA]</scope>
    <source>
        <tissue evidence="16">Muscle</tissue>
    </source>
</reference>
<evidence type="ECO:0000313" key="17">
    <source>
        <dbReference type="Proteomes" id="UP000283509"/>
    </source>
</evidence>
<feature type="disulfide bond" evidence="12">
    <location>
        <begin position="140"/>
        <end position="153"/>
    </location>
</feature>
<dbReference type="InterPro" id="IPR005123">
    <property type="entry name" value="Oxoglu/Fe-dep_dioxygenase_dom"/>
</dbReference>
<keyword evidence="7" id="KW-0223">Dioxygenase</keyword>
<sequence length="492" mass="55307">MSGSRTLISAATVLLLLQLVVPAVTSPVSGELHSFPYHLRDVFLFDKEVAGILRHIVPPTPESERYLESYAGTILDAMTAGGDVLDEAILGNPLQVFALIKRMVLYWPRLKDAVYNTTKAKERCHDKTENCDAWIRERGCDAQHVDTICSYSCGFCQVEGLYSTVPTYPARTYPWATSEPRTLARWDERLACGFITTGSLQTVSDHCKPKHDLNWREDFAWRRDDNQFRSPLSAVPRQKPESCVYSDLCRGDTSKLRKRIPSGAPQCHVSSRGSPLLVLQPVQWEHLSHDPEMVIFPNFLSDEEIRIIIYISRGHMTKDPGSGGRQSHQVFLANTSHPSILRLSRRIEAVTGLFAHEEATEKEAAGDPLKVRYYGTGGHLNPHVDVFAKHLNSTCDGNPFCSLSGDRMATFMLYLNDVEAGGNTAFYNNDVAITPKAGTGVFWYNLKRNGEYDRRMDHGGCPVLLGSKWVAVKWMRENLNFLRRPCSTNPEE</sequence>
<keyword evidence="5" id="KW-0479">Metal-binding</keyword>
<keyword evidence="17" id="KW-1185">Reference proteome</keyword>
<gene>
    <name evidence="16" type="ORF">C7M84_009688</name>
</gene>
<keyword evidence="10" id="KW-0408">Iron</keyword>
<dbReference type="PROSITE" id="PS51471">
    <property type="entry name" value="FE2OG_OXY"/>
    <property type="match status" value="1"/>
</dbReference>
<dbReference type="SMART" id="SM00702">
    <property type="entry name" value="P4Hc"/>
    <property type="match status" value="1"/>
</dbReference>
<evidence type="ECO:0000256" key="1">
    <source>
        <dbReference type="ARBA" id="ARBA00001961"/>
    </source>
</evidence>
<reference evidence="16 17" key="2">
    <citation type="submission" date="2019-01" db="EMBL/GenBank/DDBJ databases">
        <title>The decoding of complex shrimp genome reveals the adaptation for benthos swimmer, frequently molting mechanism and breeding impact on genome.</title>
        <authorList>
            <person name="Sun Y."/>
            <person name="Gao Y."/>
            <person name="Yu Y."/>
        </authorList>
    </citation>
    <scope>NUCLEOTIDE SEQUENCE [LARGE SCALE GENOMIC DNA]</scope>
    <source>
        <tissue evidence="16">Muscle</tissue>
    </source>
</reference>
<dbReference type="InterPro" id="IPR045054">
    <property type="entry name" value="P4HA-like"/>
</dbReference>
<dbReference type="InterPro" id="IPR006620">
    <property type="entry name" value="Pro_4_hyd_alph"/>
</dbReference>
<comment type="subcellular location">
    <subcellularLocation>
        <location evidence="3">Endomembrane system</location>
    </subcellularLocation>
    <subcellularLocation>
        <location evidence="2">Membrane</location>
        <topology evidence="2">Single-pass membrane protein</topology>
    </subcellularLocation>
</comment>
<dbReference type="InterPro" id="IPR044862">
    <property type="entry name" value="Pro_4_hyd_alph_FE2OG_OXY"/>
</dbReference>
<keyword evidence="6" id="KW-0847">Vitamin C</keyword>
<feature type="domain" description="Fe2OG dioxygenase" evidence="14">
    <location>
        <begin position="365"/>
        <end position="477"/>
    </location>
</feature>
<dbReference type="OrthoDB" id="10425267at2759"/>
<evidence type="ECO:0000256" key="8">
    <source>
        <dbReference type="ARBA" id="ARBA00022989"/>
    </source>
</evidence>
<keyword evidence="11" id="KW-0472">Membrane</keyword>
<evidence type="ECO:0000256" key="2">
    <source>
        <dbReference type="ARBA" id="ARBA00004167"/>
    </source>
</evidence>
<feature type="signal peptide" evidence="13">
    <location>
        <begin position="1"/>
        <end position="25"/>
    </location>
</feature>
<dbReference type="PROSITE" id="PS51670">
    <property type="entry name" value="SHKT"/>
    <property type="match status" value="1"/>
</dbReference>
<comment type="caution">
    <text evidence="12">Lacks conserved residue(s) required for the propagation of feature annotation.</text>
</comment>
<evidence type="ECO:0000259" key="15">
    <source>
        <dbReference type="PROSITE" id="PS51670"/>
    </source>
</evidence>
<dbReference type="PANTHER" id="PTHR10869">
    <property type="entry name" value="PROLYL 4-HYDROXYLASE ALPHA SUBUNIT"/>
    <property type="match status" value="1"/>
</dbReference>
<keyword evidence="12" id="KW-1015">Disulfide bond</keyword>
<evidence type="ECO:0000313" key="16">
    <source>
        <dbReference type="EMBL" id="ROT71951.1"/>
    </source>
</evidence>
<organism evidence="16 17">
    <name type="scientific">Penaeus vannamei</name>
    <name type="common">Whiteleg shrimp</name>
    <name type="synonym">Litopenaeus vannamei</name>
    <dbReference type="NCBI Taxonomy" id="6689"/>
    <lineage>
        <taxon>Eukaryota</taxon>
        <taxon>Metazoa</taxon>
        <taxon>Ecdysozoa</taxon>
        <taxon>Arthropoda</taxon>
        <taxon>Crustacea</taxon>
        <taxon>Multicrustacea</taxon>
        <taxon>Malacostraca</taxon>
        <taxon>Eumalacostraca</taxon>
        <taxon>Eucarida</taxon>
        <taxon>Decapoda</taxon>
        <taxon>Dendrobranchiata</taxon>
        <taxon>Penaeoidea</taxon>
        <taxon>Penaeidae</taxon>
        <taxon>Penaeus</taxon>
    </lineage>
</organism>
<dbReference type="GO" id="GO:0016020">
    <property type="term" value="C:membrane"/>
    <property type="evidence" value="ECO:0007669"/>
    <property type="project" value="UniProtKB-SubCell"/>
</dbReference>
<keyword evidence="13" id="KW-0732">Signal</keyword>
<dbReference type="EMBL" id="QCYY01002224">
    <property type="protein sequence ID" value="ROT71951.1"/>
    <property type="molecule type" value="Genomic_DNA"/>
</dbReference>
<keyword evidence="9" id="KW-0560">Oxidoreductase</keyword>
<evidence type="ECO:0000256" key="5">
    <source>
        <dbReference type="ARBA" id="ARBA00022723"/>
    </source>
</evidence>
<dbReference type="GO" id="GO:0031418">
    <property type="term" value="F:L-ascorbic acid binding"/>
    <property type="evidence" value="ECO:0007669"/>
    <property type="project" value="UniProtKB-KW"/>
</dbReference>
<keyword evidence="4" id="KW-0812">Transmembrane</keyword>
<dbReference type="GO" id="GO:0004656">
    <property type="term" value="F:procollagen-proline 4-dioxygenase activity"/>
    <property type="evidence" value="ECO:0007669"/>
    <property type="project" value="TreeGrafter"/>
</dbReference>
<dbReference type="Proteomes" id="UP000283509">
    <property type="component" value="Unassembled WGS sequence"/>
</dbReference>
<dbReference type="GO" id="GO:0005506">
    <property type="term" value="F:iron ion binding"/>
    <property type="evidence" value="ECO:0007669"/>
    <property type="project" value="InterPro"/>
</dbReference>
<dbReference type="Pfam" id="PF13640">
    <property type="entry name" value="2OG-FeII_Oxy_3"/>
    <property type="match status" value="1"/>
</dbReference>
<evidence type="ECO:0000256" key="11">
    <source>
        <dbReference type="ARBA" id="ARBA00023136"/>
    </source>
</evidence>
<comment type="caution">
    <text evidence="16">The sequence shown here is derived from an EMBL/GenBank/DDBJ whole genome shotgun (WGS) entry which is preliminary data.</text>
</comment>
<evidence type="ECO:0000256" key="10">
    <source>
        <dbReference type="ARBA" id="ARBA00023004"/>
    </source>
</evidence>
<feature type="disulfide bond" evidence="12">
    <location>
        <begin position="131"/>
        <end position="149"/>
    </location>
</feature>